<accession>A0A4Q0SW38</accession>
<feature type="signal peptide" evidence="1">
    <location>
        <begin position="1"/>
        <end position="24"/>
    </location>
</feature>
<evidence type="ECO:0008006" key="4">
    <source>
        <dbReference type="Google" id="ProtNLM"/>
    </source>
</evidence>
<evidence type="ECO:0000313" key="2">
    <source>
        <dbReference type="EMBL" id="RXH54120.1"/>
    </source>
</evidence>
<dbReference type="RefSeq" id="WP_128915369.1">
    <property type="nucleotide sequence ID" value="NZ_RDSM01000005.1"/>
</dbReference>
<dbReference type="EMBL" id="RDSM01000005">
    <property type="protein sequence ID" value="RXH54120.1"/>
    <property type="molecule type" value="Genomic_DNA"/>
</dbReference>
<gene>
    <name evidence="2" type="ORF">GRAN_4771</name>
</gene>
<reference evidence="2 3" key="1">
    <citation type="submission" date="2018-11" db="EMBL/GenBank/DDBJ databases">
        <authorList>
            <person name="Mardanov A.V."/>
            <person name="Ravin N.V."/>
            <person name="Dedysh S.N."/>
        </authorList>
    </citation>
    <scope>NUCLEOTIDE SEQUENCE [LARGE SCALE GENOMIC DNA]</scope>
    <source>
        <strain evidence="2 3">AF10</strain>
    </source>
</reference>
<comment type="caution">
    <text evidence="2">The sequence shown here is derived from an EMBL/GenBank/DDBJ whole genome shotgun (WGS) entry which is preliminary data.</text>
</comment>
<dbReference type="AlphaFoldDB" id="A0A4Q0SW38"/>
<proteinExistence type="predicted"/>
<dbReference type="InterPro" id="IPR027268">
    <property type="entry name" value="Peptidase_M4/M1_CTD_sf"/>
</dbReference>
<keyword evidence="3" id="KW-1185">Reference proteome</keyword>
<reference evidence="3" key="2">
    <citation type="submission" date="2019-02" db="EMBL/GenBank/DDBJ databases">
        <title>Granulicella sibirica sp. nov., a psychrotolerant acidobacterium isolated from an organic soil layer in forested tundra, West Siberia.</title>
        <authorList>
            <person name="Oshkin I.Y."/>
            <person name="Kulichevskaya I.S."/>
            <person name="Rijpstra W.I.C."/>
            <person name="Sinninghe Damste J.S."/>
            <person name="Rakitin A.L."/>
            <person name="Ravin N.V."/>
            <person name="Dedysh S.N."/>
        </authorList>
    </citation>
    <scope>NUCLEOTIDE SEQUENCE [LARGE SCALE GENOMIC DNA]</scope>
    <source>
        <strain evidence="3">AF10</strain>
    </source>
</reference>
<protein>
    <recommendedName>
        <fullName evidence="4">Peptidase MA-like domain-containing protein</fullName>
    </recommendedName>
</protein>
<evidence type="ECO:0000256" key="1">
    <source>
        <dbReference type="SAM" id="SignalP"/>
    </source>
</evidence>
<evidence type="ECO:0000313" key="3">
    <source>
        <dbReference type="Proteomes" id="UP000289437"/>
    </source>
</evidence>
<name>A0A4Q0SW38_9BACT</name>
<dbReference type="OrthoDB" id="1467486at2"/>
<keyword evidence="1" id="KW-0732">Signal</keyword>
<feature type="chain" id="PRO_5020802221" description="Peptidase MA-like domain-containing protein" evidence="1">
    <location>
        <begin position="25"/>
        <end position="328"/>
    </location>
</feature>
<sequence length="328" mass="35835">MSGITRRAHALCFLLLVVAPGQQALCQRDIGRRVDAVAFTQSVLFPGTKLQVDFAGGALNVSRNQIAQRIRLAAIAVARYYGRFPVPRVRLLIIPVAGAHGVLQGTTWGDRSGFPAYVRVRIGQTTTPEELASDWVITHEFIHTALPSLPADQEWLEEGLASYVEPIARVQAGQLPAEGIWADMMSGMPHGEPASGDRGLDVTHTWGRTYWGGSLFCLMADIEIRKETKNRKGLQDALRALVSGGGSIDQNWPLERILTTGDRATGTHVLEKMYAKWSTTPVSVDLTELWKQLGVRKGSEGVSFDPSAPLANIRKAMTSVIPMDVSLR</sequence>
<organism evidence="2 3">
    <name type="scientific">Granulicella sibirica</name>
    <dbReference type="NCBI Taxonomy" id="2479048"/>
    <lineage>
        <taxon>Bacteria</taxon>
        <taxon>Pseudomonadati</taxon>
        <taxon>Acidobacteriota</taxon>
        <taxon>Terriglobia</taxon>
        <taxon>Terriglobales</taxon>
        <taxon>Acidobacteriaceae</taxon>
        <taxon>Granulicella</taxon>
    </lineage>
</organism>
<dbReference type="Gene3D" id="1.10.390.10">
    <property type="entry name" value="Neutral Protease Domain 2"/>
    <property type="match status" value="1"/>
</dbReference>
<dbReference type="Proteomes" id="UP000289437">
    <property type="component" value="Unassembled WGS sequence"/>
</dbReference>